<organism evidence="2 3">
    <name type="scientific">Streptomyces prasinus</name>
    <dbReference type="NCBI Taxonomy" id="67345"/>
    <lineage>
        <taxon>Bacteria</taxon>
        <taxon>Bacillati</taxon>
        <taxon>Actinomycetota</taxon>
        <taxon>Actinomycetes</taxon>
        <taxon>Kitasatosporales</taxon>
        <taxon>Streptomycetaceae</taxon>
        <taxon>Streptomyces</taxon>
    </lineage>
</organism>
<dbReference type="Proteomes" id="UP000326041">
    <property type="component" value="Chromosome"/>
</dbReference>
<name>A0ABX6AXM4_9ACTN</name>
<proteinExistence type="predicted"/>
<reference evidence="2 3" key="1">
    <citation type="submission" date="2017-09" db="EMBL/GenBank/DDBJ databases">
        <authorList>
            <person name="Lee N."/>
            <person name="Cho B.-K."/>
        </authorList>
    </citation>
    <scope>NUCLEOTIDE SEQUENCE [LARGE SCALE GENOMIC DNA]</scope>
    <source>
        <strain evidence="2 3">ATCC 13879</strain>
    </source>
</reference>
<evidence type="ECO:0000313" key="2">
    <source>
        <dbReference type="EMBL" id="QEV06432.1"/>
    </source>
</evidence>
<feature type="region of interest" description="Disordered" evidence="1">
    <location>
        <begin position="15"/>
        <end position="40"/>
    </location>
</feature>
<feature type="compositionally biased region" description="Polar residues" evidence="1">
    <location>
        <begin position="29"/>
        <end position="40"/>
    </location>
</feature>
<evidence type="ECO:0000256" key="1">
    <source>
        <dbReference type="SAM" id="MobiDB-lite"/>
    </source>
</evidence>
<evidence type="ECO:0000313" key="3">
    <source>
        <dbReference type="Proteomes" id="UP000326041"/>
    </source>
</evidence>
<gene>
    <name evidence="2" type="ORF">CP972_12790</name>
</gene>
<accession>A0ABX6AXM4</accession>
<sequence>MAFPVFMVIVGRSVGGAGTTDRSYPHAPQNRSPDSRGSSQLGHFGRAVCWGICDINYTHVRGR</sequence>
<dbReference type="EMBL" id="CP023697">
    <property type="protein sequence ID" value="QEV06432.1"/>
    <property type="molecule type" value="Genomic_DNA"/>
</dbReference>
<keyword evidence="3" id="KW-1185">Reference proteome</keyword>
<protein>
    <recommendedName>
        <fullName evidence="4">Secreted protein</fullName>
    </recommendedName>
</protein>
<evidence type="ECO:0008006" key="4">
    <source>
        <dbReference type="Google" id="ProtNLM"/>
    </source>
</evidence>